<evidence type="ECO:0000313" key="2">
    <source>
        <dbReference type="Proteomes" id="UP001348641"/>
    </source>
</evidence>
<protein>
    <submittedName>
        <fullName evidence="1">Uncharacterized protein</fullName>
    </submittedName>
</protein>
<dbReference type="EMBL" id="JAUUCC010000020">
    <property type="protein sequence ID" value="MEE2050864.1"/>
    <property type="molecule type" value="Genomic_DNA"/>
</dbReference>
<organism evidence="1 2">
    <name type="scientific">Nocardiopsis tropica</name>
    <dbReference type="NCBI Taxonomy" id="109330"/>
    <lineage>
        <taxon>Bacteria</taxon>
        <taxon>Bacillati</taxon>
        <taxon>Actinomycetota</taxon>
        <taxon>Actinomycetes</taxon>
        <taxon>Streptosporangiales</taxon>
        <taxon>Nocardiopsidaceae</taxon>
        <taxon>Nocardiopsis</taxon>
    </lineage>
</organism>
<dbReference type="RefSeq" id="WP_330158039.1">
    <property type="nucleotide sequence ID" value="NZ_BAAAJA010000008.1"/>
</dbReference>
<reference evidence="1 2" key="1">
    <citation type="submission" date="2023-07" db="EMBL/GenBank/DDBJ databases">
        <authorList>
            <person name="Girao M."/>
            <person name="Carvalho M.F."/>
        </authorList>
    </citation>
    <scope>NUCLEOTIDE SEQUENCE [LARGE SCALE GENOMIC DNA]</scope>
    <source>
        <strain evidence="1 2">66/93</strain>
    </source>
</reference>
<gene>
    <name evidence="1" type="ORF">Q8A49_10190</name>
</gene>
<evidence type="ECO:0000313" key="1">
    <source>
        <dbReference type="EMBL" id="MEE2050864.1"/>
    </source>
</evidence>
<proteinExistence type="predicted"/>
<dbReference type="Proteomes" id="UP001348641">
    <property type="component" value="Unassembled WGS sequence"/>
</dbReference>
<name>A0ABU7KPB7_9ACTN</name>
<comment type="caution">
    <text evidence="1">The sequence shown here is derived from an EMBL/GenBank/DDBJ whole genome shotgun (WGS) entry which is preliminary data.</text>
</comment>
<sequence length="120" mass="13089">MSFDLIFWYQKVAPTSGEAAQIYDQLTDGVTGIFEESSAVEDFYRAVISEFPDLSEENMEESPWASPLYVTGECVIAAISWSRSSEVSSALLGLASTHGLTAYDPQDQVVYGNSGDSSNR</sequence>
<accession>A0ABU7KPB7</accession>